<proteinExistence type="predicted"/>
<dbReference type="AlphaFoldDB" id="A0A498IM66"/>
<comment type="caution">
    <text evidence="1">The sequence shown here is derived from an EMBL/GenBank/DDBJ whole genome shotgun (WGS) entry which is preliminary data.</text>
</comment>
<dbReference type="Proteomes" id="UP000290289">
    <property type="component" value="Chromosome 11"/>
</dbReference>
<protein>
    <submittedName>
        <fullName evidence="1">Uncharacterized protein</fullName>
    </submittedName>
</protein>
<name>A0A498IM66_MALDO</name>
<reference evidence="1 2" key="1">
    <citation type="submission" date="2018-10" db="EMBL/GenBank/DDBJ databases">
        <title>A high-quality apple genome assembly.</title>
        <authorList>
            <person name="Hu J."/>
        </authorList>
    </citation>
    <scope>NUCLEOTIDE SEQUENCE [LARGE SCALE GENOMIC DNA]</scope>
    <source>
        <strain evidence="2">cv. HFTH1</strain>
        <tissue evidence="1">Young leaf</tissue>
    </source>
</reference>
<keyword evidence="2" id="KW-1185">Reference proteome</keyword>
<organism evidence="1 2">
    <name type="scientific">Malus domestica</name>
    <name type="common">Apple</name>
    <name type="synonym">Pyrus malus</name>
    <dbReference type="NCBI Taxonomy" id="3750"/>
    <lineage>
        <taxon>Eukaryota</taxon>
        <taxon>Viridiplantae</taxon>
        <taxon>Streptophyta</taxon>
        <taxon>Embryophyta</taxon>
        <taxon>Tracheophyta</taxon>
        <taxon>Spermatophyta</taxon>
        <taxon>Magnoliopsida</taxon>
        <taxon>eudicotyledons</taxon>
        <taxon>Gunneridae</taxon>
        <taxon>Pentapetalae</taxon>
        <taxon>rosids</taxon>
        <taxon>fabids</taxon>
        <taxon>Rosales</taxon>
        <taxon>Rosaceae</taxon>
        <taxon>Amygdaloideae</taxon>
        <taxon>Maleae</taxon>
        <taxon>Malus</taxon>
    </lineage>
</organism>
<evidence type="ECO:0000313" key="1">
    <source>
        <dbReference type="EMBL" id="RXH83264.1"/>
    </source>
</evidence>
<evidence type="ECO:0000313" key="2">
    <source>
        <dbReference type="Proteomes" id="UP000290289"/>
    </source>
</evidence>
<dbReference type="EMBL" id="RDQH01000337">
    <property type="protein sequence ID" value="RXH83264.1"/>
    <property type="molecule type" value="Genomic_DNA"/>
</dbReference>
<sequence length="156" mass="17739">MSKIFKSESDNFGKVKMSCDWEGNIILIYFSKQFTYLHFSTLCVQEVSSVREDLEVYVLRLISSVVDVKFTSQDSCDNAYFSLKALSIELPESVIEALHDESDICLIHYSHPFLLLILIVYGYCLQIPNRKVRKAADLLSTGSPLLSANVLLIYLN</sequence>
<accession>A0A498IM66</accession>
<gene>
    <name evidence="1" type="ORF">DVH24_005517</name>
</gene>